<dbReference type="AlphaFoldDB" id="A0A8H6XQF1"/>
<dbReference type="GO" id="GO:0016887">
    <property type="term" value="F:ATP hydrolysis activity"/>
    <property type="evidence" value="ECO:0007669"/>
    <property type="project" value="InterPro"/>
</dbReference>
<dbReference type="PANTHER" id="PTHR46411">
    <property type="entry name" value="FAMILY ATPASE, PUTATIVE-RELATED"/>
    <property type="match status" value="1"/>
</dbReference>
<dbReference type="PANTHER" id="PTHR46411:SF2">
    <property type="entry name" value="AAA+ ATPASE DOMAIN-CONTAINING PROTEIN"/>
    <property type="match status" value="1"/>
</dbReference>
<dbReference type="Pfam" id="PF00004">
    <property type="entry name" value="AAA"/>
    <property type="match status" value="1"/>
</dbReference>
<dbReference type="InterPro" id="IPR054289">
    <property type="entry name" value="DUF7025"/>
</dbReference>
<gene>
    <name evidence="2" type="ORF">MSAN_01940500</name>
</gene>
<proteinExistence type="predicted"/>
<protein>
    <submittedName>
        <fullName evidence="2">AAA family</fullName>
    </submittedName>
</protein>
<dbReference type="Pfam" id="PF22942">
    <property type="entry name" value="DUF7025"/>
    <property type="match status" value="1"/>
</dbReference>
<evidence type="ECO:0000313" key="3">
    <source>
        <dbReference type="Proteomes" id="UP000623467"/>
    </source>
</evidence>
<organism evidence="2 3">
    <name type="scientific">Mycena sanguinolenta</name>
    <dbReference type="NCBI Taxonomy" id="230812"/>
    <lineage>
        <taxon>Eukaryota</taxon>
        <taxon>Fungi</taxon>
        <taxon>Dikarya</taxon>
        <taxon>Basidiomycota</taxon>
        <taxon>Agaricomycotina</taxon>
        <taxon>Agaricomycetes</taxon>
        <taxon>Agaricomycetidae</taxon>
        <taxon>Agaricales</taxon>
        <taxon>Marasmiineae</taxon>
        <taxon>Mycenaceae</taxon>
        <taxon>Mycena</taxon>
    </lineage>
</organism>
<comment type="caution">
    <text evidence="2">The sequence shown here is derived from an EMBL/GenBank/DDBJ whole genome shotgun (WGS) entry which is preliminary data.</text>
</comment>
<evidence type="ECO:0000259" key="1">
    <source>
        <dbReference type="SMART" id="SM00382"/>
    </source>
</evidence>
<dbReference type="InterPro" id="IPR003959">
    <property type="entry name" value="ATPase_AAA_core"/>
</dbReference>
<reference evidence="2" key="1">
    <citation type="submission" date="2020-05" db="EMBL/GenBank/DDBJ databases">
        <title>Mycena genomes resolve the evolution of fungal bioluminescence.</title>
        <authorList>
            <person name="Tsai I.J."/>
        </authorList>
    </citation>
    <scope>NUCLEOTIDE SEQUENCE</scope>
    <source>
        <strain evidence="2">160909Yilan</strain>
    </source>
</reference>
<name>A0A8H6XQF1_9AGAR</name>
<dbReference type="Proteomes" id="UP000623467">
    <property type="component" value="Unassembled WGS sequence"/>
</dbReference>
<feature type="domain" description="AAA+ ATPase" evidence="1">
    <location>
        <begin position="410"/>
        <end position="536"/>
    </location>
</feature>
<sequence>MPNTTDKADPDDGTRSRIVRYDEYFDLRTFAKTWRKTTNSSMSKKLSHKKPVLVILRLIDDKGRHNGTKVNIRSAPLLQALIDIVRLVEDPTLTSDQPVMDSQELFHCRPGLLRRLDQEKAKSEPDTVLIADISTALQYIQEDFADLVEKLNHISTSQQISFRDLWALFPPNILSYRFHIYTEQQQILLVQTFEYRYRRSGDPYAYIECDVINNDGNSFGIARESIEIDVYRGARRVQDLILFPLDYHPDKEKIRAAAIKRGKRFAGLPQHSYNNISGPAMKEKTNDRLGDPTVQIQREQTHGRVMIDPKAFRLFEPNCTFNRLVHRTLERDSLTEEQYMICTPIVLGFCFGVKAWGGFALDRLQDIEWSDEAFRSLVLGAKQKTLVHALVKSHKSHTETFDDFVEGKGKGLIGLFSGNPGCGKTLTAEAVAEVTRRPLYSVSAGELGTAPKELDDRLALVLEMAQTWDAVLLLDEAEVFLQERGNDVVRNALVSIFLRQLEFYQGILILTTNRIEQCDPAFESRIHFSIHYPDLGFDSRKQIWQTFLAKVLKNSTDITPEHLDRLAKLSMNGRQIKNTVSSAQCVALDTQQDLSITHIDSVLDVVDDWAVAQGRAGSR</sequence>
<dbReference type="GO" id="GO:0005524">
    <property type="term" value="F:ATP binding"/>
    <property type="evidence" value="ECO:0007669"/>
    <property type="project" value="InterPro"/>
</dbReference>
<dbReference type="OrthoDB" id="10042665at2759"/>
<dbReference type="SMART" id="SM00382">
    <property type="entry name" value="AAA"/>
    <property type="match status" value="1"/>
</dbReference>
<dbReference type="SUPFAM" id="SSF52540">
    <property type="entry name" value="P-loop containing nucleoside triphosphate hydrolases"/>
    <property type="match status" value="1"/>
</dbReference>
<dbReference type="InterPro" id="IPR003593">
    <property type="entry name" value="AAA+_ATPase"/>
</dbReference>
<dbReference type="EMBL" id="JACAZH010000021">
    <property type="protein sequence ID" value="KAF7344584.1"/>
    <property type="molecule type" value="Genomic_DNA"/>
</dbReference>
<dbReference type="InterPro" id="IPR027417">
    <property type="entry name" value="P-loop_NTPase"/>
</dbReference>
<keyword evidence="3" id="KW-1185">Reference proteome</keyword>
<dbReference type="CDD" id="cd19481">
    <property type="entry name" value="RecA-like_protease"/>
    <property type="match status" value="1"/>
</dbReference>
<dbReference type="Gene3D" id="3.40.50.300">
    <property type="entry name" value="P-loop containing nucleotide triphosphate hydrolases"/>
    <property type="match status" value="1"/>
</dbReference>
<accession>A0A8H6XQF1</accession>
<evidence type="ECO:0000313" key="2">
    <source>
        <dbReference type="EMBL" id="KAF7344584.1"/>
    </source>
</evidence>